<reference evidence="2 3" key="1">
    <citation type="submission" date="2019-11" db="EMBL/GenBank/DDBJ databases">
        <title>Draft genome sequence of Kocuria indica DP-K7, a methyl red degrading Actinobacterium.</title>
        <authorList>
            <person name="Kumaran S."/>
            <person name="Tischler D."/>
            <person name="Ngo A.C.R."/>
            <person name="Schultes F."/>
        </authorList>
    </citation>
    <scope>NUCLEOTIDE SEQUENCE [LARGE SCALE GENOMIC DNA]</scope>
    <source>
        <strain evidence="2 3">DP-K7</strain>
    </source>
</reference>
<name>A0A6N9R0H9_9MICC</name>
<dbReference type="RefSeq" id="WP_162230276.1">
    <property type="nucleotide sequence ID" value="NZ_WMHZ01000022.1"/>
</dbReference>
<evidence type="ECO:0000313" key="3">
    <source>
        <dbReference type="Proteomes" id="UP000471026"/>
    </source>
</evidence>
<gene>
    <name evidence="2" type="ORF">GKZ75_12295</name>
</gene>
<dbReference type="Proteomes" id="UP000471026">
    <property type="component" value="Unassembled WGS sequence"/>
</dbReference>
<comment type="caution">
    <text evidence="2">The sequence shown here is derived from an EMBL/GenBank/DDBJ whole genome shotgun (WGS) entry which is preliminary data.</text>
</comment>
<dbReference type="AlphaFoldDB" id="A0A6N9R0H9"/>
<dbReference type="EMBL" id="WMHZ01000022">
    <property type="protein sequence ID" value="NDO78979.1"/>
    <property type="molecule type" value="Genomic_DNA"/>
</dbReference>
<evidence type="ECO:0000256" key="1">
    <source>
        <dbReference type="SAM" id="MobiDB-lite"/>
    </source>
</evidence>
<evidence type="ECO:0000313" key="2">
    <source>
        <dbReference type="EMBL" id="NDO78979.1"/>
    </source>
</evidence>
<feature type="region of interest" description="Disordered" evidence="1">
    <location>
        <begin position="37"/>
        <end position="67"/>
    </location>
</feature>
<proteinExistence type="predicted"/>
<protein>
    <submittedName>
        <fullName evidence="2">Heavy-metal-associated domain-containing protein</fullName>
    </submittedName>
</protein>
<feature type="compositionally biased region" description="Basic and acidic residues" evidence="1">
    <location>
        <begin position="43"/>
        <end position="61"/>
    </location>
</feature>
<organism evidence="2 3">
    <name type="scientific">Kocuria marina subsp. indica</name>
    <dbReference type="NCBI Taxonomy" id="1049583"/>
    <lineage>
        <taxon>Bacteria</taxon>
        <taxon>Bacillati</taxon>
        <taxon>Actinomycetota</taxon>
        <taxon>Actinomycetes</taxon>
        <taxon>Micrococcales</taxon>
        <taxon>Micrococcaceae</taxon>
        <taxon>Kocuria</taxon>
    </lineage>
</organism>
<accession>A0A6N9R0H9</accession>
<feature type="region of interest" description="Disordered" evidence="1">
    <location>
        <begin position="302"/>
        <end position="336"/>
    </location>
</feature>
<sequence length="336" mass="35155">MKAPARLGLYGLVLVAVFAVAGFTANAVVPEETVQSWAEDTADTTHHEEGDAMNGDEHEGHNAGASSLGLGLAQDGYQLTAVTAPTATGTEGELALTITGSDGNPVTDFELEHEKELHLIAVRADGQHFRHVHPEMDDDGTWTIPWQWEAAGSYRVFADFVPADTGEGITLSTSVQVAGDYEPAPATGPVTETTVDGFDVAVKGDLIAGSASELTITVTRDGEPVTALEPYLGAFGHLVALRDGDLAYLHVHPHGDAPEVGDTSGPEIVFEATAPTPGRYLLFLDFQIDGEVRTAPLVIDTTTGVGDNGTGHSGGEHFDTESSTGEEHEEGAGHGH</sequence>